<dbReference type="InterPro" id="IPR006665">
    <property type="entry name" value="OmpA-like"/>
</dbReference>
<dbReference type="CDD" id="cd07185">
    <property type="entry name" value="OmpA_C-like"/>
    <property type="match status" value="1"/>
</dbReference>
<evidence type="ECO:0000313" key="7">
    <source>
        <dbReference type="EMBL" id="CAA6799932.1"/>
    </source>
</evidence>
<dbReference type="PANTHER" id="PTHR30329">
    <property type="entry name" value="STATOR ELEMENT OF FLAGELLAR MOTOR COMPLEX"/>
    <property type="match status" value="1"/>
</dbReference>
<accession>A0A6S6S1A3</accession>
<dbReference type="PANTHER" id="PTHR30329:SF21">
    <property type="entry name" value="LIPOPROTEIN YIAD-RELATED"/>
    <property type="match status" value="1"/>
</dbReference>
<dbReference type="GO" id="GO:0009279">
    <property type="term" value="C:cell outer membrane"/>
    <property type="evidence" value="ECO:0007669"/>
    <property type="project" value="UniProtKB-SubCell"/>
</dbReference>
<keyword evidence="2 4" id="KW-0472">Membrane</keyword>
<dbReference type="InterPro" id="IPR050330">
    <property type="entry name" value="Bact_OuterMem_StrucFunc"/>
</dbReference>
<dbReference type="Pfam" id="PF00691">
    <property type="entry name" value="OmpA"/>
    <property type="match status" value="1"/>
</dbReference>
<evidence type="ECO:0000256" key="5">
    <source>
        <dbReference type="SAM" id="SignalP"/>
    </source>
</evidence>
<dbReference type="Gene3D" id="2.60.120.560">
    <property type="entry name" value="Exo-inulinase, domain 1"/>
    <property type="match status" value="1"/>
</dbReference>
<dbReference type="Pfam" id="PF07676">
    <property type="entry name" value="PD40"/>
    <property type="match status" value="2"/>
</dbReference>
<name>A0A6S6S1A3_9BACT</name>
<dbReference type="InterPro" id="IPR011659">
    <property type="entry name" value="WD40"/>
</dbReference>
<dbReference type="PROSITE" id="PS51123">
    <property type="entry name" value="OMPA_2"/>
    <property type="match status" value="1"/>
</dbReference>
<reference evidence="7" key="1">
    <citation type="submission" date="2020-01" db="EMBL/GenBank/DDBJ databases">
        <authorList>
            <person name="Meier V. D."/>
            <person name="Meier V D."/>
        </authorList>
    </citation>
    <scope>NUCLEOTIDE SEQUENCE</scope>
    <source>
        <strain evidence="7">HLG_WM_MAG_10</strain>
    </source>
</reference>
<evidence type="ECO:0000259" key="6">
    <source>
        <dbReference type="PROSITE" id="PS51123"/>
    </source>
</evidence>
<keyword evidence="7" id="KW-0449">Lipoprotein</keyword>
<dbReference type="AlphaFoldDB" id="A0A6S6S1A3"/>
<organism evidence="7">
    <name type="scientific">uncultured Aureispira sp</name>
    <dbReference type="NCBI Taxonomy" id="1331704"/>
    <lineage>
        <taxon>Bacteria</taxon>
        <taxon>Pseudomonadati</taxon>
        <taxon>Bacteroidota</taxon>
        <taxon>Saprospiria</taxon>
        <taxon>Saprospirales</taxon>
        <taxon>Saprospiraceae</taxon>
        <taxon>Aureispira</taxon>
        <taxon>environmental samples</taxon>
    </lineage>
</organism>
<dbReference type="InterPro" id="IPR006664">
    <property type="entry name" value="OMP_bac"/>
</dbReference>
<evidence type="ECO:0000256" key="3">
    <source>
        <dbReference type="ARBA" id="ARBA00023237"/>
    </source>
</evidence>
<evidence type="ECO:0000256" key="4">
    <source>
        <dbReference type="PROSITE-ProRule" id="PRU00473"/>
    </source>
</evidence>
<evidence type="ECO:0000256" key="1">
    <source>
        <dbReference type="ARBA" id="ARBA00004442"/>
    </source>
</evidence>
<dbReference type="EMBL" id="CACVAQ010000047">
    <property type="protein sequence ID" value="CAA6799932.1"/>
    <property type="molecule type" value="Genomic_DNA"/>
</dbReference>
<keyword evidence="3" id="KW-0998">Cell outer membrane</keyword>
<gene>
    <name evidence="7" type="ORF">HELGO_WM10890</name>
</gene>
<dbReference type="SUPFAM" id="SSF82171">
    <property type="entry name" value="DPP6 N-terminal domain-like"/>
    <property type="match status" value="1"/>
</dbReference>
<protein>
    <submittedName>
        <fullName evidence="7">Outer membrane lipoprotein omp16</fullName>
    </submittedName>
</protein>
<proteinExistence type="predicted"/>
<sequence>MIRLIAVICLLCSSTIYAQDSLLIDDNFDDNSLEWYVVEDNNLKIKIQEGHYYIKNKSNKSQRIHRVLENLNANKEDFTVEIRLRQIAGGMGIGYGLYVGLTPNNQAYKKFLINGSGQFKVDNFYKNKSHLLADYKEETALNKTFEYNVLKVEKNAQVVTYSINGKVLGNSINGTVFGSRVALFLGGKMSVEVDYIKISKRPLSINVVENADEIGLRIKLDSSINSKHDELAPILSADGQKMYVCRYNHPENIAKGSDIWVAERLPNNQWSALKNIGRPLNNEGANFVVSVSPDNNSLMVANHYKADGSPSGNGLSITYKTTKGWSVPKAMKIRNYYNKDRYVGYFLCSDNKTLILSVRRDDSEGQKDLYVSFLKEDETWSVPLNMGKTVNTFENEANPFVAADGKTLYFASKGHWGYGAHDIFVCKRLDDTWTNWSPPKNLGPKINTAKEDLSFYLTAKGDLAYLSSGGDIWSIENPEKPEPIVLIRGRVFNAKTKQPMAVPIHYQNLSKLGANGTATDLGVASSDPITGAYQIVLPAGAQYGYQAEKEGFYPISNFINLVDLNDYEEQTVDLYLTPIERGKEVRLNNLFFEFDKAVLKTTSYAELNRLAKVLKNTKSSSIEIGGHTDDKGTSTYNLELSKERAAAVVTYLIGKGVDAARLKAIGYGESKPLVKNSSEENRAINRRVEFKIW</sequence>
<dbReference type="Gene3D" id="3.30.1330.60">
    <property type="entry name" value="OmpA-like domain"/>
    <property type="match status" value="1"/>
</dbReference>
<feature type="signal peptide" evidence="5">
    <location>
        <begin position="1"/>
        <end position="18"/>
    </location>
</feature>
<comment type="subcellular location">
    <subcellularLocation>
        <location evidence="1">Cell outer membrane</location>
    </subcellularLocation>
</comment>
<dbReference type="InterPro" id="IPR036737">
    <property type="entry name" value="OmpA-like_sf"/>
</dbReference>
<keyword evidence="5" id="KW-0732">Signal</keyword>
<dbReference type="SUPFAM" id="SSF103088">
    <property type="entry name" value="OmpA-like"/>
    <property type="match status" value="1"/>
</dbReference>
<evidence type="ECO:0000256" key="2">
    <source>
        <dbReference type="ARBA" id="ARBA00023136"/>
    </source>
</evidence>
<feature type="chain" id="PRO_5027724576" evidence="5">
    <location>
        <begin position="19"/>
        <end position="693"/>
    </location>
</feature>
<dbReference type="PRINTS" id="PR01021">
    <property type="entry name" value="OMPADOMAIN"/>
</dbReference>
<feature type="domain" description="OmpA-like" evidence="6">
    <location>
        <begin position="581"/>
        <end position="693"/>
    </location>
</feature>